<keyword evidence="2" id="KW-1185">Reference proteome</keyword>
<comment type="caution">
    <text evidence="1">The sequence shown here is derived from an EMBL/GenBank/DDBJ whole genome shotgun (WGS) entry which is preliminary data.</text>
</comment>
<reference evidence="1 2" key="1">
    <citation type="journal article" date="2018" name="G3 (Bethesda)">
        <title>Phylogenetic and Phylogenomic Definition of Rhizopus Species.</title>
        <authorList>
            <person name="Gryganskyi A.P."/>
            <person name="Golan J."/>
            <person name="Dolatabadi S."/>
            <person name="Mondo S."/>
            <person name="Robb S."/>
            <person name="Idnurm A."/>
            <person name="Muszewska A."/>
            <person name="Steczkiewicz K."/>
            <person name="Masonjones S."/>
            <person name="Liao H.L."/>
            <person name="Gajdeczka M.T."/>
            <person name="Anike F."/>
            <person name="Vuek A."/>
            <person name="Anishchenko I.M."/>
            <person name="Voigt K."/>
            <person name="de Hoog G.S."/>
            <person name="Smith M.E."/>
            <person name="Heitman J."/>
            <person name="Vilgalys R."/>
            <person name="Stajich J.E."/>
        </authorList>
    </citation>
    <scope>NUCLEOTIDE SEQUENCE [LARGE SCALE GENOMIC DNA]</scope>
    <source>
        <strain evidence="1 2">LSU 92-RS-03</strain>
    </source>
</reference>
<accession>A0A367IKD1</accession>
<dbReference type="Proteomes" id="UP000253551">
    <property type="component" value="Unassembled WGS sequence"/>
</dbReference>
<feature type="non-terminal residue" evidence="1">
    <location>
        <position position="86"/>
    </location>
</feature>
<proteinExistence type="predicted"/>
<evidence type="ECO:0000313" key="1">
    <source>
        <dbReference type="EMBL" id="RCH78135.1"/>
    </source>
</evidence>
<dbReference type="AlphaFoldDB" id="A0A367IKD1"/>
<protein>
    <submittedName>
        <fullName evidence="1">Uncharacterized protein</fullName>
    </submittedName>
</protein>
<name>A0A367IKD1_RHIST</name>
<dbReference type="EMBL" id="PJQM01007474">
    <property type="protein sequence ID" value="RCH78135.1"/>
    <property type="molecule type" value="Genomic_DNA"/>
</dbReference>
<gene>
    <name evidence="1" type="ORF">CU098_004342</name>
</gene>
<organism evidence="1 2">
    <name type="scientific">Rhizopus stolonifer</name>
    <name type="common">Rhizopus nigricans</name>
    <dbReference type="NCBI Taxonomy" id="4846"/>
    <lineage>
        <taxon>Eukaryota</taxon>
        <taxon>Fungi</taxon>
        <taxon>Fungi incertae sedis</taxon>
        <taxon>Mucoromycota</taxon>
        <taxon>Mucoromycotina</taxon>
        <taxon>Mucoromycetes</taxon>
        <taxon>Mucorales</taxon>
        <taxon>Mucorineae</taxon>
        <taxon>Rhizopodaceae</taxon>
        <taxon>Rhizopus</taxon>
    </lineage>
</organism>
<sequence>MWFKSANHYLNNEYHHKKQHREMKRELYRKRRPNSMYYPNSFEPFHDVNYKRPTFYGPSYYPQYNPPYREDPRNLYHLNPYYPYYG</sequence>
<evidence type="ECO:0000313" key="2">
    <source>
        <dbReference type="Proteomes" id="UP000253551"/>
    </source>
</evidence>